<feature type="domain" description="Major facilitator superfamily (MFS) profile" evidence="6">
    <location>
        <begin position="200"/>
        <end position="375"/>
    </location>
</feature>
<proteinExistence type="predicted"/>
<feature type="transmembrane region" description="Helical" evidence="5">
    <location>
        <begin position="291"/>
        <end position="310"/>
    </location>
</feature>
<dbReference type="PANTHER" id="PTHR23514:SF13">
    <property type="entry name" value="INNER MEMBRANE PROTEIN YBJJ"/>
    <property type="match status" value="1"/>
</dbReference>
<dbReference type="SUPFAM" id="SSF103473">
    <property type="entry name" value="MFS general substrate transporter"/>
    <property type="match status" value="1"/>
</dbReference>
<evidence type="ECO:0000256" key="1">
    <source>
        <dbReference type="ARBA" id="ARBA00004141"/>
    </source>
</evidence>
<dbReference type="GO" id="GO:0022857">
    <property type="term" value="F:transmembrane transporter activity"/>
    <property type="evidence" value="ECO:0007669"/>
    <property type="project" value="InterPro"/>
</dbReference>
<dbReference type="InterPro" id="IPR020846">
    <property type="entry name" value="MFS_dom"/>
</dbReference>
<gene>
    <name evidence="7" type="ORF">SAMN04488541_101443</name>
</gene>
<reference evidence="7 8" key="1">
    <citation type="submission" date="2016-10" db="EMBL/GenBank/DDBJ databases">
        <authorList>
            <person name="de Groot N.N."/>
        </authorList>
    </citation>
    <scope>NUCLEOTIDE SEQUENCE [LARGE SCALE GENOMIC DNA]</scope>
    <source>
        <strain>GEY</strain>
        <strain evidence="8">DSM 9560</strain>
    </source>
</reference>
<sequence>MTYQANRIAVSAMFFINGIIFASWASRIPLIQATLQINHAELGGVLLALPLGSLVTLPIAGWLTTRFKSRFLVIFSVLLLCFILSLIPLAPTPLILGIILFFFGFASDLLNISMNTQAVALELAYRKPIMSSFHALFSLGGMFGAGIGGIMEQFQVSLLHHFAGVSVFFAVLAIYFDKNLLKKDIATQEGHPLFVKPDATLLGLGIIAFCVMIGEGAMADWSAVYLKEFLTNPSGLSTAGYTAFSLAMATGRFGGDWLTARFGTIKLLKINGILAFVGMMIALLLPYPFFIIVGFTLVGLGLSTGVPLVYSLAGRSKTMPAGVALAAVTTVGATGFLVGPPIIGFLAELITLRVALGLIAMLSLTIVVLAGWARS</sequence>
<accession>A0A1I2FJL3</accession>
<feature type="transmembrane region" description="Helical" evidence="5">
    <location>
        <begin position="197"/>
        <end position="218"/>
    </location>
</feature>
<dbReference type="Pfam" id="PF07690">
    <property type="entry name" value="MFS_1"/>
    <property type="match status" value="1"/>
</dbReference>
<dbReference type="OrthoDB" id="9809599at2"/>
<evidence type="ECO:0000256" key="5">
    <source>
        <dbReference type="SAM" id="Phobius"/>
    </source>
</evidence>
<feature type="transmembrane region" description="Helical" evidence="5">
    <location>
        <begin position="133"/>
        <end position="151"/>
    </location>
</feature>
<dbReference type="PROSITE" id="PS50850">
    <property type="entry name" value="MFS"/>
    <property type="match status" value="1"/>
</dbReference>
<dbReference type="RefSeq" id="WP_091544299.1">
    <property type="nucleotide sequence ID" value="NZ_FONY01000014.1"/>
</dbReference>
<dbReference type="Gene3D" id="1.20.1250.20">
    <property type="entry name" value="MFS general substrate transporter like domains"/>
    <property type="match status" value="2"/>
</dbReference>
<feature type="transmembrane region" description="Helical" evidence="5">
    <location>
        <begin position="45"/>
        <end position="64"/>
    </location>
</feature>
<evidence type="ECO:0000256" key="2">
    <source>
        <dbReference type="ARBA" id="ARBA00022692"/>
    </source>
</evidence>
<feature type="transmembrane region" description="Helical" evidence="5">
    <location>
        <begin position="267"/>
        <end position="285"/>
    </location>
</feature>
<dbReference type="CDD" id="cd17393">
    <property type="entry name" value="MFS_MosC_like"/>
    <property type="match status" value="1"/>
</dbReference>
<dbReference type="InterPro" id="IPR036259">
    <property type="entry name" value="MFS_trans_sf"/>
</dbReference>
<keyword evidence="8" id="KW-1185">Reference proteome</keyword>
<feature type="transmembrane region" description="Helical" evidence="5">
    <location>
        <begin position="322"/>
        <end position="343"/>
    </location>
</feature>
<evidence type="ECO:0000256" key="4">
    <source>
        <dbReference type="ARBA" id="ARBA00023136"/>
    </source>
</evidence>
<dbReference type="GO" id="GO:0016020">
    <property type="term" value="C:membrane"/>
    <property type="evidence" value="ECO:0007669"/>
    <property type="project" value="UniProtKB-SubCell"/>
</dbReference>
<feature type="transmembrane region" description="Helical" evidence="5">
    <location>
        <begin position="349"/>
        <end position="373"/>
    </location>
</feature>
<name>A0A1I2FJL3_9BACT</name>
<evidence type="ECO:0000313" key="7">
    <source>
        <dbReference type="EMBL" id="SFF05632.1"/>
    </source>
</evidence>
<evidence type="ECO:0000313" key="8">
    <source>
        <dbReference type="Proteomes" id="UP000199513"/>
    </source>
</evidence>
<organism evidence="7 8">
    <name type="scientific">Thermoflexibacter ruber</name>
    <dbReference type="NCBI Taxonomy" id="1003"/>
    <lineage>
        <taxon>Bacteria</taxon>
        <taxon>Pseudomonadati</taxon>
        <taxon>Bacteroidota</taxon>
        <taxon>Cytophagia</taxon>
        <taxon>Cytophagales</taxon>
        <taxon>Thermoflexibacteraceae</taxon>
        <taxon>Thermoflexibacter</taxon>
    </lineage>
</organism>
<dbReference type="Proteomes" id="UP000199513">
    <property type="component" value="Unassembled WGS sequence"/>
</dbReference>
<protein>
    <submittedName>
        <fullName evidence="7">Fucose permease</fullName>
    </submittedName>
</protein>
<evidence type="ECO:0000259" key="6">
    <source>
        <dbReference type="PROSITE" id="PS50850"/>
    </source>
</evidence>
<feature type="transmembrane region" description="Helical" evidence="5">
    <location>
        <begin position="71"/>
        <end position="88"/>
    </location>
</feature>
<dbReference type="AlphaFoldDB" id="A0A1I2FJL3"/>
<dbReference type="STRING" id="1003.SAMN04488541_101443"/>
<dbReference type="InterPro" id="IPR051788">
    <property type="entry name" value="MFS_Transporter"/>
</dbReference>
<keyword evidence="3 5" id="KW-1133">Transmembrane helix</keyword>
<dbReference type="EMBL" id="FONY01000014">
    <property type="protein sequence ID" value="SFF05632.1"/>
    <property type="molecule type" value="Genomic_DNA"/>
</dbReference>
<keyword evidence="4 5" id="KW-0472">Membrane</keyword>
<feature type="transmembrane region" description="Helical" evidence="5">
    <location>
        <begin position="94"/>
        <end position="112"/>
    </location>
</feature>
<dbReference type="PANTHER" id="PTHR23514">
    <property type="entry name" value="BYPASS OF STOP CODON PROTEIN 6"/>
    <property type="match status" value="1"/>
</dbReference>
<comment type="subcellular location">
    <subcellularLocation>
        <location evidence="1">Membrane</location>
        <topology evidence="1">Multi-pass membrane protein</topology>
    </subcellularLocation>
</comment>
<feature type="transmembrane region" description="Helical" evidence="5">
    <location>
        <begin position="238"/>
        <end position="255"/>
    </location>
</feature>
<feature type="transmembrane region" description="Helical" evidence="5">
    <location>
        <begin position="157"/>
        <end position="176"/>
    </location>
</feature>
<keyword evidence="2 5" id="KW-0812">Transmembrane</keyword>
<dbReference type="InterPro" id="IPR011701">
    <property type="entry name" value="MFS"/>
</dbReference>
<evidence type="ECO:0000256" key="3">
    <source>
        <dbReference type="ARBA" id="ARBA00022989"/>
    </source>
</evidence>
<feature type="transmembrane region" description="Helical" evidence="5">
    <location>
        <begin position="7"/>
        <end position="25"/>
    </location>
</feature>